<keyword evidence="1" id="KW-1133">Transmembrane helix</keyword>
<feature type="transmembrane region" description="Helical" evidence="1">
    <location>
        <begin position="148"/>
        <end position="164"/>
    </location>
</feature>
<dbReference type="RefSeq" id="WP_074812200.1">
    <property type="nucleotide sequence ID" value="NZ_FOJX01000001.1"/>
</dbReference>
<proteinExistence type="predicted"/>
<protein>
    <submittedName>
        <fullName evidence="2">Uncharacterized protein</fullName>
    </submittedName>
</protein>
<dbReference type="AlphaFoldDB" id="A0A1I0V8F5"/>
<dbReference type="Proteomes" id="UP000183843">
    <property type="component" value="Unassembled WGS sequence"/>
</dbReference>
<sequence length="166" mass="19197">MIFINNTPIFYLARKVLFDSTIGLAFLFVIATTLFVYVEFNITWIMPFNGIVALFLSLACLRSYRNNLQYYTAIRQECVANLNRILHTAPDNLSEDEQKIHSNLSNASQHGLMSVYVAKLSLSYFNNHLAEWNKHFYSKHRFLKHSNNASLVLMILSAIILIYARL</sequence>
<evidence type="ECO:0000256" key="1">
    <source>
        <dbReference type="SAM" id="Phobius"/>
    </source>
</evidence>
<feature type="transmembrane region" description="Helical" evidence="1">
    <location>
        <begin position="44"/>
        <end position="61"/>
    </location>
</feature>
<organism evidence="2 3">
    <name type="scientific">Selenomonas ruminantium</name>
    <dbReference type="NCBI Taxonomy" id="971"/>
    <lineage>
        <taxon>Bacteria</taxon>
        <taxon>Bacillati</taxon>
        <taxon>Bacillota</taxon>
        <taxon>Negativicutes</taxon>
        <taxon>Selenomonadales</taxon>
        <taxon>Selenomonadaceae</taxon>
        <taxon>Selenomonas</taxon>
    </lineage>
</organism>
<evidence type="ECO:0000313" key="3">
    <source>
        <dbReference type="Proteomes" id="UP000183843"/>
    </source>
</evidence>
<reference evidence="2 3" key="1">
    <citation type="submission" date="2016-10" db="EMBL/GenBank/DDBJ databases">
        <authorList>
            <person name="de Groot N.N."/>
        </authorList>
    </citation>
    <scope>NUCLEOTIDE SEQUENCE [LARGE SCALE GENOMIC DNA]</scope>
    <source>
        <strain evidence="2 3">L14</strain>
    </source>
</reference>
<accession>A0A1I0V8F5</accession>
<feature type="transmembrane region" description="Helical" evidence="1">
    <location>
        <begin position="16"/>
        <end position="38"/>
    </location>
</feature>
<name>A0A1I0V8F5_SELRU</name>
<keyword evidence="1" id="KW-0472">Membrane</keyword>
<keyword evidence="1" id="KW-0812">Transmembrane</keyword>
<evidence type="ECO:0000313" key="2">
    <source>
        <dbReference type="EMBL" id="SFA72615.1"/>
    </source>
</evidence>
<gene>
    <name evidence="2" type="ORF">SAMN05216587_101375</name>
</gene>
<dbReference type="EMBL" id="FOJX01000001">
    <property type="protein sequence ID" value="SFA72615.1"/>
    <property type="molecule type" value="Genomic_DNA"/>
</dbReference>